<gene>
    <name evidence="7" type="ORF">PPRIM_AZ9-3.1.T1200101</name>
</gene>
<dbReference type="GO" id="GO:0030170">
    <property type="term" value="F:pyridoxal phosphate binding"/>
    <property type="evidence" value="ECO:0007669"/>
    <property type="project" value="InterPro"/>
</dbReference>
<keyword evidence="3" id="KW-0032">Aminotransferase</keyword>
<evidence type="ECO:0000259" key="6">
    <source>
        <dbReference type="Pfam" id="PF00155"/>
    </source>
</evidence>
<dbReference type="InterPro" id="IPR004839">
    <property type="entry name" value="Aminotransferase_I/II_large"/>
</dbReference>
<sequence length="487" mass="55228">MKQLSKSIRYAYWNTIKDINPLFVEAQYAVRGQVPSMAATIQEEINAGKKYPFDSITELNIGNPQTFGQKPITFNRSVLSSMLDPNILKYQSGDVQRRVNFYNDKIGFQVGAYSQSPGYPIIREAVANFIQKRDATKNRPSINDIILTDGASSGITLMFNLLLKDKNDGVMIPIPQYPLYSAVIAQCGAQQIPYYLVEEKNWSAEQKQLEEQYSKAKRNGINPRILVCINPGNPTGQVFDKQSIVEMIKFAAEKKITIFADEVYQENIYDPKKKFISFRKVANELNLDVEIYSFHSISKGITGECGLRGGYMEITSKVDSEVHFQIHKSKTIMLCSNTVGQLMTGLMLTPPTVEEGCSESTVQQYNEECKALFNSLQRRADIVTKYLNQTKGVSCQPIEGAMYAFPRIFLSDKYVEHAKKLGYQPDVLYCLDLLKETGLVVVPGSGFLQYPGTYHFRMTILILPEEKLLAKMKIFQQWHESYIAKLQ</sequence>
<dbReference type="FunFam" id="3.40.640.10:FF:000104">
    <property type="entry name" value="Alanine aminotransferase, putative"/>
    <property type="match status" value="1"/>
</dbReference>
<dbReference type="GO" id="GO:0004021">
    <property type="term" value="F:L-alanine:2-oxoglutarate aminotransferase activity"/>
    <property type="evidence" value="ECO:0007669"/>
    <property type="project" value="TreeGrafter"/>
</dbReference>
<proteinExistence type="predicted"/>
<comment type="subunit">
    <text evidence="2">Homodimer.</text>
</comment>
<comment type="cofactor">
    <cofactor evidence="1">
        <name>pyridoxal 5'-phosphate</name>
        <dbReference type="ChEBI" id="CHEBI:597326"/>
    </cofactor>
</comment>
<evidence type="ECO:0000256" key="2">
    <source>
        <dbReference type="ARBA" id="ARBA00011738"/>
    </source>
</evidence>
<evidence type="ECO:0000256" key="5">
    <source>
        <dbReference type="ARBA" id="ARBA00022898"/>
    </source>
</evidence>
<dbReference type="EMBL" id="CAJJDM010000123">
    <property type="protein sequence ID" value="CAD8103232.1"/>
    <property type="molecule type" value="Genomic_DNA"/>
</dbReference>
<evidence type="ECO:0000256" key="4">
    <source>
        <dbReference type="ARBA" id="ARBA00022679"/>
    </source>
</evidence>
<dbReference type="AlphaFoldDB" id="A0A8S1PJ45"/>
<evidence type="ECO:0000313" key="8">
    <source>
        <dbReference type="Proteomes" id="UP000688137"/>
    </source>
</evidence>
<dbReference type="CDD" id="cd00609">
    <property type="entry name" value="AAT_like"/>
    <property type="match status" value="1"/>
</dbReference>
<name>A0A8S1PJ45_PARPR</name>
<evidence type="ECO:0000313" key="7">
    <source>
        <dbReference type="EMBL" id="CAD8103232.1"/>
    </source>
</evidence>
<accession>A0A8S1PJ45</accession>
<dbReference type="InterPro" id="IPR045088">
    <property type="entry name" value="ALAT1/2-like"/>
</dbReference>
<keyword evidence="8" id="KW-1185">Reference proteome</keyword>
<feature type="domain" description="Aminotransferase class I/classII large" evidence="6">
    <location>
        <begin position="111"/>
        <end position="460"/>
    </location>
</feature>
<keyword evidence="4" id="KW-0808">Transferase</keyword>
<organism evidence="7 8">
    <name type="scientific">Paramecium primaurelia</name>
    <dbReference type="NCBI Taxonomy" id="5886"/>
    <lineage>
        <taxon>Eukaryota</taxon>
        <taxon>Sar</taxon>
        <taxon>Alveolata</taxon>
        <taxon>Ciliophora</taxon>
        <taxon>Intramacronucleata</taxon>
        <taxon>Oligohymenophorea</taxon>
        <taxon>Peniculida</taxon>
        <taxon>Parameciidae</taxon>
        <taxon>Paramecium</taxon>
    </lineage>
</organism>
<reference evidence="7" key="1">
    <citation type="submission" date="2021-01" db="EMBL/GenBank/DDBJ databases">
        <authorList>
            <consortium name="Genoscope - CEA"/>
            <person name="William W."/>
        </authorList>
    </citation>
    <scope>NUCLEOTIDE SEQUENCE</scope>
</reference>
<dbReference type="FunFam" id="3.90.1150.10:FF:000151">
    <property type="entry name" value="Alanine aminotransferase 2"/>
    <property type="match status" value="1"/>
</dbReference>
<dbReference type="Pfam" id="PF00155">
    <property type="entry name" value="Aminotran_1_2"/>
    <property type="match status" value="1"/>
</dbReference>
<protein>
    <recommendedName>
        <fullName evidence="6">Aminotransferase class I/classII large domain-containing protein</fullName>
    </recommendedName>
</protein>
<evidence type="ECO:0000256" key="3">
    <source>
        <dbReference type="ARBA" id="ARBA00022576"/>
    </source>
</evidence>
<dbReference type="Proteomes" id="UP000688137">
    <property type="component" value="Unassembled WGS sequence"/>
</dbReference>
<comment type="caution">
    <text evidence="7">The sequence shown here is derived from an EMBL/GenBank/DDBJ whole genome shotgun (WGS) entry which is preliminary data.</text>
</comment>
<dbReference type="PANTHER" id="PTHR11751:SF29">
    <property type="entry name" value="ALANINE TRANSAMINASE"/>
    <property type="match status" value="1"/>
</dbReference>
<keyword evidence="5" id="KW-0663">Pyridoxal phosphate</keyword>
<evidence type="ECO:0000256" key="1">
    <source>
        <dbReference type="ARBA" id="ARBA00001933"/>
    </source>
</evidence>
<dbReference type="PANTHER" id="PTHR11751">
    <property type="entry name" value="ALANINE AMINOTRANSFERASE"/>
    <property type="match status" value="1"/>
</dbReference>
<dbReference type="OMA" id="GTQHFRV"/>